<feature type="transmembrane region" description="Helical" evidence="5">
    <location>
        <begin position="505"/>
        <end position="531"/>
    </location>
</feature>
<feature type="transmembrane region" description="Helical" evidence="5">
    <location>
        <begin position="200"/>
        <end position="219"/>
    </location>
</feature>
<evidence type="ECO:0000313" key="6">
    <source>
        <dbReference type="EMBL" id="VEL19350.1"/>
    </source>
</evidence>
<dbReference type="Proteomes" id="UP000784294">
    <property type="component" value="Unassembled WGS sequence"/>
</dbReference>
<feature type="transmembrane region" description="Helical" evidence="5">
    <location>
        <begin position="249"/>
        <end position="270"/>
    </location>
</feature>
<protein>
    <submittedName>
        <fullName evidence="6">Uncharacterized protein</fullName>
    </submittedName>
</protein>
<feature type="transmembrane region" description="Helical" evidence="5">
    <location>
        <begin position="413"/>
        <end position="433"/>
    </location>
</feature>
<dbReference type="PANTHER" id="PTHR23507">
    <property type="entry name" value="ZGC:174356"/>
    <property type="match status" value="1"/>
</dbReference>
<evidence type="ECO:0000256" key="1">
    <source>
        <dbReference type="ARBA" id="ARBA00004141"/>
    </source>
</evidence>
<dbReference type="SUPFAM" id="SSF103473">
    <property type="entry name" value="MFS general substrate transporter"/>
    <property type="match status" value="1"/>
</dbReference>
<feature type="transmembrane region" description="Helical" evidence="5">
    <location>
        <begin position="471"/>
        <end position="493"/>
    </location>
</feature>
<organism evidence="6 7">
    <name type="scientific">Protopolystoma xenopodis</name>
    <dbReference type="NCBI Taxonomy" id="117903"/>
    <lineage>
        <taxon>Eukaryota</taxon>
        <taxon>Metazoa</taxon>
        <taxon>Spiralia</taxon>
        <taxon>Lophotrochozoa</taxon>
        <taxon>Platyhelminthes</taxon>
        <taxon>Monogenea</taxon>
        <taxon>Polyopisthocotylea</taxon>
        <taxon>Polystomatidea</taxon>
        <taxon>Polystomatidae</taxon>
        <taxon>Protopolystoma</taxon>
    </lineage>
</organism>
<dbReference type="PANTHER" id="PTHR23507:SF1">
    <property type="entry name" value="FI18259P1-RELATED"/>
    <property type="match status" value="1"/>
</dbReference>
<dbReference type="EMBL" id="CAAALY010041208">
    <property type="protein sequence ID" value="VEL19350.1"/>
    <property type="molecule type" value="Genomic_DNA"/>
</dbReference>
<dbReference type="GO" id="GO:0016020">
    <property type="term" value="C:membrane"/>
    <property type="evidence" value="ECO:0007669"/>
    <property type="project" value="UniProtKB-SubCell"/>
</dbReference>
<keyword evidence="3 5" id="KW-1133">Transmembrane helix</keyword>
<dbReference type="Gene3D" id="1.20.1250.20">
    <property type="entry name" value="MFS general substrate transporter like domains"/>
    <property type="match status" value="1"/>
</dbReference>
<feature type="transmembrane region" description="Helical" evidence="5">
    <location>
        <begin position="156"/>
        <end position="180"/>
    </location>
</feature>
<evidence type="ECO:0000256" key="2">
    <source>
        <dbReference type="ARBA" id="ARBA00022692"/>
    </source>
</evidence>
<feature type="transmembrane region" description="Helical" evidence="5">
    <location>
        <begin position="445"/>
        <end position="465"/>
    </location>
</feature>
<reference evidence="6" key="1">
    <citation type="submission" date="2018-11" db="EMBL/GenBank/DDBJ databases">
        <authorList>
            <consortium name="Pathogen Informatics"/>
        </authorList>
    </citation>
    <scope>NUCLEOTIDE SEQUENCE</scope>
</reference>
<comment type="subcellular location">
    <subcellularLocation>
        <location evidence="1">Membrane</location>
        <topology evidence="1">Multi-pass membrane protein</topology>
    </subcellularLocation>
</comment>
<name>A0A3S5A462_9PLAT</name>
<proteinExistence type="predicted"/>
<comment type="caution">
    <text evidence="6">The sequence shown here is derived from an EMBL/GenBank/DDBJ whole genome shotgun (WGS) entry which is preliminary data.</text>
</comment>
<dbReference type="GO" id="GO:0022857">
    <property type="term" value="F:transmembrane transporter activity"/>
    <property type="evidence" value="ECO:0007669"/>
    <property type="project" value="TreeGrafter"/>
</dbReference>
<evidence type="ECO:0000256" key="3">
    <source>
        <dbReference type="ARBA" id="ARBA00022989"/>
    </source>
</evidence>
<evidence type="ECO:0000256" key="5">
    <source>
        <dbReference type="SAM" id="Phobius"/>
    </source>
</evidence>
<keyword evidence="4 5" id="KW-0472">Membrane</keyword>
<feature type="transmembrane region" description="Helical" evidence="5">
    <location>
        <begin position="276"/>
        <end position="296"/>
    </location>
</feature>
<dbReference type="InterPro" id="IPR036259">
    <property type="entry name" value="MFS_trans_sf"/>
</dbReference>
<evidence type="ECO:0000256" key="4">
    <source>
        <dbReference type="ARBA" id="ARBA00023136"/>
    </source>
</evidence>
<sequence length="712" mass="76098">MELTRRCWSHRPHISSTDVVIACFFLYKSSETLLQTATRIHLIRLICLGETAHLLATPPGDAIPGPGNNATGLDTLIPAARLLGFCDQLANQLTESGGLLQTDEGLVTSLLLPLERLVQMKASAYLTAYRVLLNAPAAVICLCFGRLSDHFGRRLIILLPCFGGILACILFACSLSPAARSLAALADESNDRGGHAEAETGVFLAKMLVLLGALVYGICGKSSSVSMGSSSYITDTSQQAQRTRLLSRLMGANCLGLCCGALLLALFARLASYTEVVIFSAAANGLVVVTALFAVAETRGPFGYLQTGDDEPAEKDTMDTYAQLPGLNCPAPETQASSSSLRSRGWTLLILVCYPVRQLVSSFTSLLQLREARGRLFLFFLLAMVLFNQVTKAGEQDALLLYSTGRPLAWPAVVYGAYLAVYYGCMSVVLLVLQPMVEHFFGPRDTTLILLGISLKTARLLVTGLSVSMPLLFTFAVLGSAAGFIISAVKSLISKLVAATEVGAVFALVACLETLANLIGGSFFSAVYAATVAQSPGAVFLMDAGMHVVAAGLYVWLRLALRRSSLTQLENIDGSSGADGKLEGGKTVKGEDCQAVGGKISGRNEATDKVGDGPLAEQQLWPQQKLGRLKTLIREGCRGPMNLSRKVHLPRVLGMADMRVHLVPETASTCSFGELMERERARDRNAEADNFARFSRQNEGIGAKLKPLKSAN</sequence>
<feature type="transmembrane region" description="Helical" evidence="5">
    <location>
        <begin position="537"/>
        <end position="557"/>
    </location>
</feature>
<dbReference type="AlphaFoldDB" id="A0A3S5A462"/>
<accession>A0A3S5A462</accession>
<keyword evidence="7" id="KW-1185">Reference proteome</keyword>
<feature type="transmembrane region" description="Helical" evidence="5">
    <location>
        <begin position="376"/>
        <end position="393"/>
    </location>
</feature>
<keyword evidence="2 5" id="KW-0812">Transmembrane</keyword>
<evidence type="ECO:0000313" key="7">
    <source>
        <dbReference type="Proteomes" id="UP000784294"/>
    </source>
</evidence>
<dbReference type="OrthoDB" id="3026777at2759"/>
<gene>
    <name evidence="6" type="ORF">PXEA_LOCUS12790</name>
</gene>